<dbReference type="Proteomes" id="UP000266861">
    <property type="component" value="Unassembled WGS sequence"/>
</dbReference>
<dbReference type="EMBL" id="PQFF01000346">
    <property type="protein sequence ID" value="RHZ57510.1"/>
    <property type="molecule type" value="Genomic_DNA"/>
</dbReference>
<organism evidence="1 2">
    <name type="scientific">Diversispora epigaea</name>
    <dbReference type="NCBI Taxonomy" id="1348612"/>
    <lineage>
        <taxon>Eukaryota</taxon>
        <taxon>Fungi</taxon>
        <taxon>Fungi incertae sedis</taxon>
        <taxon>Mucoromycota</taxon>
        <taxon>Glomeromycotina</taxon>
        <taxon>Glomeromycetes</taxon>
        <taxon>Diversisporales</taxon>
        <taxon>Diversisporaceae</taxon>
        <taxon>Diversispora</taxon>
    </lineage>
</organism>
<proteinExistence type="predicted"/>
<evidence type="ECO:0000313" key="1">
    <source>
        <dbReference type="EMBL" id="RHZ57510.1"/>
    </source>
</evidence>
<comment type="caution">
    <text evidence="1">The sequence shown here is derived from an EMBL/GenBank/DDBJ whole genome shotgun (WGS) entry which is preliminary data.</text>
</comment>
<reference evidence="1 2" key="1">
    <citation type="submission" date="2018-08" db="EMBL/GenBank/DDBJ databases">
        <title>Genome and evolution of the arbuscular mycorrhizal fungus Diversispora epigaea (formerly Glomus versiforme) and its bacterial endosymbionts.</title>
        <authorList>
            <person name="Sun X."/>
            <person name="Fei Z."/>
            <person name="Harrison M."/>
        </authorList>
    </citation>
    <scope>NUCLEOTIDE SEQUENCE [LARGE SCALE GENOMIC DNA]</scope>
    <source>
        <strain evidence="1 2">IT104</strain>
    </source>
</reference>
<name>A0A397HAU9_9GLOM</name>
<keyword evidence="2" id="KW-1185">Reference proteome</keyword>
<dbReference type="AlphaFoldDB" id="A0A397HAU9"/>
<accession>A0A397HAU9</accession>
<evidence type="ECO:0000313" key="2">
    <source>
        <dbReference type="Proteomes" id="UP000266861"/>
    </source>
</evidence>
<gene>
    <name evidence="1" type="ORF">Glove_386g63</name>
</gene>
<sequence length="103" mass="12000">MDLSRFPSLVRVNAEVFQNILREMGLEGSIRISATEMEYEERPHNRRSFADRIHNRIPLFLSDLQRESTNLTPLPIPSGDNWEEQVAYCQAQKLNKGLKDKNK</sequence>
<protein>
    <submittedName>
        <fullName evidence="1">Uncharacterized protein</fullName>
    </submittedName>
</protein>